<keyword evidence="4" id="KW-1185">Reference proteome</keyword>
<evidence type="ECO:0000313" key="2">
    <source>
        <dbReference type="EMBL" id="WJW65478.1"/>
    </source>
</evidence>
<sequence length="152" mass="17794">MFQTPIYQALVNFFNTEEWSFIPKEDEPTLRLWYQGTSGQWVCYAKVREEQKQVFFYSVSPVVVPENKFGAVTELINRINCNLVFGNFALDYEDGTFHFRTCLLFDNTSPSTELLRKLVFFNVMLMDEYLQSLMQVLYTDASPAEVFSQSKD</sequence>
<reference evidence="1 3" key="1">
    <citation type="submission" date="2020-06" db="EMBL/GenBank/DDBJ databases">
        <title>Anoxygenic phototrophic Chloroflexota member uses a Type I reaction center.</title>
        <authorList>
            <person name="Tsuji J.M."/>
            <person name="Shaw N.A."/>
            <person name="Nagashima S."/>
            <person name="Venkiteswaran J."/>
            <person name="Schiff S.L."/>
            <person name="Hanada S."/>
            <person name="Tank M."/>
            <person name="Neufeld J.D."/>
        </authorList>
    </citation>
    <scope>NUCLEOTIDE SEQUENCE [LARGE SCALE GENOMIC DNA]</scope>
    <source>
        <strain evidence="1">L227-S17</strain>
    </source>
</reference>
<proteinExistence type="predicted"/>
<evidence type="ECO:0000313" key="1">
    <source>
        <dbReference type="EMBL" id="NWJ46099.1"/>
    </source>
</evidence>
<dbReference type="RefSeq" id="WP_341467362.1">
    <property type="nucleotide sequence ID" value="NZ_CP128399.1"/>
</dbReference>
<dbReference type="InterPro" id="IPR019660">
    <property type="entry name" value="Put_sensory_transdc_reg_YbjN"/>
</dbReference>
<dbReference type="EMBL" id="CP128399">
    <property type="protein sequence ID" value="WJW65478.1"/>
    <property type="molecule type" value="Genomic_DNA"/>
</dbReference>
<evidence type="ECO:0000313" key="3">
    <source>
        <dbReference type="Proteomes" id="UP000521676"/>
    </source>
</evidence>
<dbReference type="Pfam" id="PF10722">
    <property type="entry name" value="YbjN"/>
    <property type="match status" value="1"/>
</dbReference>
<dbReference type="AlphaFoldDB" id="A0A8T7M1P0"/>
<protein>
    <submittedName>
        <fullName evidence="1">YbjN domain-containing protein</fullName>
    </submittedName>
</protein>
<dbReference type="Proteomes" id="UP000521676">
    <property type="component" value="Unassembled WGS sequence"/>
</dbReference>
<accession>A0A8T7M1P0</accession>
<dbReference type="Proteomes" id="UP001431572">
    <property type="component" value="Chromosome 1"/>
</dbReference>
<dbReference type="EMBL" id="JACATZ010000001">
    <property type="protein sequence ID" value="NWJ46099.1"/>
    <property type="molecule type" value="Genomic_DNA"/>
</dbReference>
<organism evidence="1 3">
    <name type="scientific">Candidatus Chlorohelix allophototropha</name>
    <dbReference type="NCBI Taxonomy" id="3003348"/>
    <lineage>
        <taxon>Bacteria</taxon>
        <taxon>Bacillati</taxon>
        <taxon>Chloroflexota</taxon>
        <taxon>Chloroflexia</taxon>
        <taxon>Candidatus Chloroheliales</taxon>
        <taxon>Candidatus Chloroheliaceae</taxon>
        <taxon>Candidatus Chlorohelix</taxon>
    </lineage>
</organism>
<reference evidence="2" key="2">
    <citation type="journal article" date="2024" name="Nature">
        <title>Anoxygenic phototroph of the Chloroflexota uses a type I reaction centre.</title>
        <authorList>
            <person name="Tsuji J.M."/>
            <person name="Shaw N.A."/>
            <person name="Nagashima S."/>
            <person name="Venkiteswaran J.J."/>
            <person name="Schiff S.L."/>
            <person name="Watanabe T."/>
            <person name="Fukui M."/>
            <person name="Hanada S."/>
            <person name="Tank M."/>
            <person name="Neufeld J.D."/>
        </authorList>
    </citation>
    <scope>NUCLEOTIDE SEQUENCE</scope>
    <source>
        <strain evidence="2">L227-S17</strain>
    </source>
</reference>
<gene>
    <name evidence="1" type="ORF">HXX08_09495</name>
    <name evidence="2" type="ORF">OZ401_001243</name>
</gene>
<evidence type="ECO:0000313" key="4">
    <source>
        <dbReference type="Proteomes" id="UP001431572"/>
    </source>
</evidence>
<name>A0A8T7M1P0_9CHLR</name>